<keyword evidence="2" id="KW-0680">Restriction system</keyword>
<comment type="similarity">
    <text evidence="1">Belongs to the type-I restriction system S methylase family.</text>
</comment>
<sequence length="391" mass="43209">MRLDQICTHIVDCEHKSAPITPGGGFFAVGTPAMQGNVITYSEAREISAETFDLWTQRLKPEKGDLLFAREAPVGPVVIIPAALNVAPGQRTVLLRPDPRLVDSKFLYYKISSPGVQNSIMNFAMGSTVAHMNVVDVRSLDLQLPSLGEQRAIAEVLGALDDKIAVNRRLVESMERLLRAEYQKNIASNDAPKVPLSDVVELNPRRFIKNEVAPRIPMQSLPSPGMTVDHITFEKPNGGVRFMNGDTILARITPCLENGKTAYIACLQENEVGFGSTEYIIMRSRNGYPLVLTYFIATDARFRSAVIRRMVGSSGRQRVKASDIEDLPVFLNGDHDAMMIFGEQSEKRIILMQNLSAESRTLASLRDTLLPALMNGTLRVKDAEKQVGEVL</sequence>
<dbReference type="OrthoDB" id="9798929at2"/>
<keyword evidence="5" id="KW-0540">Nuclease</keyword>
<dbReference type="Proteomes" id="UP000265962">
    <property type="component" value="Unassembled WGS sequence"/>
</dbReference>
<dbReference type="AlphaFoldDB" id="A0A375I3W5"/>
<gene>
    <name evidence="5" type="ORF">PROPJV5_2351</name>
</gene>
<keyword evidence="6" id="KW-1185">Reference proteome</keyword>
<dbReference type="Gene3D" id="3.90.220.20">
    <property type="entry name" value="DNA methylase specificity domains"/>
    <property type="match status" value="2"/>
</dbReference>
<feature type="domain" description="Type I restriction modification DNA specificity" evidence="4">
    <location>
        <begin position="58"/>
        <end position="172"/>
    </location>
</feature>
<dbReference type="SUPFAM" id="SSF116734">
    <property type="entry name" value="DNA methylase specificity domain"/>
    <property type="match status" value="2"/>
</dbReference>
<evidence type="ECO:0000256" key="1">
    <source>
        <dbReference type="ARBA" id="ARBA00010923"/>
    </source>
</evidence>
<dbReference type="InterPro" id="IPR044946">
    <property type="entry name" value="Restrct_endonuc_typeI_TRD_sf"/>
</dbReference>
<dbReference type="GO" id="GO:0003677">
    <property type="term" value="F:DNA binding"/>
    <property type="evidence" value="ECO:0007669"/>
    <property type="project" value="UniProtKB-KW"/>
</dbReference>
<dbReference type="GO" id="GO:0004519">
    <property type="term" value="F:endonuclease activity"/>
    <property type="evidence" value="ECO:0007669"/>
    <property type="project" value="UniProtKB-KW"/>
</dbReference>
<keyword evidence="5" id="KW-0255">Endonuclease</keyword>
<reference evidence="6" key="1">
    <citation type="submission" date="2018-02" db="EMBL/GenBank/DDBJ databases">
        <authorList>
            <person name="Hornung B."/>
        </authorList>
    </citation>
    <scope>NUCLEOTIDE SEQUENCE [LARGE SCALE GENOMIC DNA]</scope>
</reference>
<dbReference type="Pfam" id="PF01420">
    <property type="entry name" value="Methylase_S"/>
    <property type="match status" value="1"/>
</dbReference>
<dbReference type="EMBL" id="OMOH01000012">
    <property type="protein sequence ID" value="SPF69399.1"/>
    <property type="molecule type" value="Genomic_DNA"/>
</dbReference>
<evidence type="ECO:0000256" key="2">
    <source>
        <dbReference type="ARBA" id="ARBA00022747"/>
    </source>
</evidence>
<evidence type="ECO:0000313" key="5">
    <source>
        <dbReference type="EMBL" id="SPF69399.1"/>
    </source>
</evidence>
<protein>
    <submittedName>
        <fullName evidence="5">Restriction endonuclease, type I, HsdS</fullName>
    </submittedName>
</protein>
<dbReference type="RefSeq" id="WP_119716488.1">
    <property type="nucleotide sequence ID" value="NZ_OMOH01000012.1"/>
</dbReference>
<evidence type="ECO:0000313" key="6">
    <source>
        <dbReference type="Proteomes" id="UP000265962"/>
    </source>
</evidence>
<dbReference type="CDD" id="cd17260">
    <property type="entry name" value="RMtype1_S_EcoEI-TRD1-CR1_like"/>
    <property type="match status" value="1"/>
</dbReference>
<dbReference type="InterPro" id="IPR052021">
    <property type="entry name" value="Type-I_RS_S_subunit"/>
</dbReference>
<organism evidence="5 6">
    <name type="scientific">Propionibacterium ruminifibrarum</name>
    <dbReference type="NCBI Taxonomy" id="1962131"/>
    <lineage>
        <taxon>Bacteria</taxon>
        <taxon>Bacillati</taxon>
        <taxon>Actinomycetota</taxon>
        <taxon>Actinomycetes</taxon>
        <taxon>Propionibacteriales</taxon>
        <taxon>Propionibacteriaceae</taxon>
        <taxon>Propionibacterium</taxon>
    </lineage>
</organism>
<dbReference type="InterPro" id="IPR000055">
    <property type="entry name" value="Restrct_endonuc_typeI_TRD"/>
</dbReference>
<proteinExistence type="inferred from homology"/>
<dbReference type="PANTHER" id="PTHR30408">
    <property type="entry name" value="TYPE-1 RESTRICTION ENZYME ECOKI SPECIFICITY PROTEIN"/>
    <property type="match status" value="1"/>
</dbReference>
<dbReference type="PANTHER" id="PTHR30408:SF13">
    <property type="entry name" value="TYPE I RESTRICTION ENZYME HINDI SPECIFICITY SUBUNIT"/>
    <property type="match status" value="1"/>
</dbReference>
<keyword evidence="3" id="KW-0238">DNA-binding</keyword>
<dbReference type="GO" id="GO:0009307">
    <property type="term" value="P:DNA restriction-modification system"/>
    <property type="evidence" value="ECO:0007669"/>
    <property type="project" value="UniProtKB-KW"/>
</dbReference>
<name>A0A375I3W5_9ACTN</name>
<keyword evidence="5" id="KW-0378">Hydrolase</keyword>
<evidence type="ECO:0000256" key="3">
    <source>
        <dbReference type="ARBA" id="ARBA00023125"/>
    </source>
</evidence>
<accession>A0A375I3W5</accession>
<evidence type="ECO:0000259" key="4">
    <source>
        <dbReference type="Pfam" id="PF01420"/>
    </source>
</evidence>